<dbReference type="Proteomes" id="UP000598271">
    <property type="component" value="Unassembled WGS sequence"/>
</dbReference>
<proteinExistence type="predicted"/>
<sequence length="299" mass="32660">MYLGVNEPRYDLETPDSTAVGMVVRPQDSAQGLVVNNYANFKSGVDFTDVHTSAGEFNLFRGLPDTLGYRDGGNVAKLAAVKVSGTFGNNDRPYRTDDFDFINLRLFTSNDAGNAAHIENFYGLRLEGFRGVNSGIIKNGWGIYIAPSQLKNYFSGQVGIGTTVIAHALTVSSPADPIQVSGLQYSNEDSDVLTVDQQGVVHKKSLPSIRQNFVTTLTDTNLSAETSMYIHKGGDAFFTLPPASERKGQSWQIVNMGSGIITLSEPFCVGNESRLYILNTPGQYSYELFSDGEMYISIR</sequence>
<organism evidence="1 2">
    <name type="scientific">Persicitalea jodogahamensis</name>
    <dbReference type="NCBI Taxonomy" id="402147"/>
    <lineage>
        <taxon>Bacteria</taxon>
        <taxon>Pseudomonadati</taxon>
        <taxon>Bacteroidota</taxon>
        <taxon>Cytophagia</taxon>
        <taxon>Cytophagales</taxon>
        <taxon>Spirosomataceae</taxon>
        <taxon>Persicitalea</taxon>
    </lineage>
</organism>
<dbReference type="EMBL" id="BMXF01000003">
    <property type="protein sequence ID" value="GHB78167.1"/>
    <property type="molecule type" value="Genomic_DNA"/>
</dbReference>
<keyword evidence="2" id="KW-1185">Reference proteome</keyword>
<evidence type="ECO:0000313" key="2">
    <source>
        <dbReference type="Proteomes" id="UP000598271"/>
    </source>
</evidence>
<name>A0A8J3D5K4_9BACT</name>
<gene>
    <name evidence="1" type="ORF">GCM10007390_35500</name>
</gene>
<protein>
    <submittedName>
        <fullName evidence="1">Uncharacterized protein</fullName>
    </submittedName>
</protein>
<comment type="caution">
    <text evidence="1">The sequence shown here is derived from an EMBL/GenBank/DDBJ whole genome shotgun (WGS) entry which is preliminary data.</text>
</comment>
<accession>A0A8J3D5K4</accession>
<dbReference type="AlphaFoldDB" id="A0A8J3D5K4"/>
<evidence type="ECO:0000313" key="1">
    <source>
        <dbReference type="EMBL" id="GHB78167.1"/>
    </source>
</evidence>
<reference evidence="1 2" key="1">
    <citation type="journal article" date="2014" name="Int. J. Syst. Evol. Microbiol.">
        <title>Complete genome sequence of Corynebacterium casei LMG S-19264T (=DSM 44701T), isolated from a smear-ripened cheese.</title>
        <authorList>
            <consortium name="US DOE Joint Genome Institute (JGI-PGF)"/>
            <person name="Walter F."/>
            <person name="Albersmeier A."/>
            <person name="Kalinowski J."/>
            <person name="Ruckert C."/>
        </authorList>
    </citation>
    <scope>NUCLEOTIDE SEQUENCE [LARGE SCALE GENOMIC DNA]</scope>
    <source>
        <strain evidence="1 2">KCTC 12866</strain>
    </source>
</reference>